<comment type="similarity">
    <text evidence="3">Belongs to the KXD1 family.</text>
</comment>
<dbReference type="InterPro" id="IPR019371">
    <property type="entry name" value="KxDL_dom"/>
</dbReference>
<reference evidence="10 11" key="1">
    <citation type="journal article" date="2011" name="Proc. Natl. Acad. Sci. U.S.A.">
        <title>Evolutionary erosion of yeast sex chromosomes by mating-type switching accidents.</title>
        <authorList>
            <person name="Gordon J.L."/>
            <person name="Armisen D."/>
            <person name="Proux-Wera E."/>
            <person name="Oheigeartaigh S.S."/>
            <person name="Byrne K.P."/>
            <person name="Wolfe K.H."/>
        </authorList>
    </citation>
    <scope>NUCLEOTIDE SEQUENCE [LARGE SCALE GENOMIC DNA]</scope>
    <source>
        <strain evidence="11">ATCC 22294 / BCRC 22015 / CBS 2517 / CECT 1963 / NBRC 1671 / NRRL Y-8276</strain>
    </source>
</reference>
<dbReference type="GO" id="GO:0032880">
    <property type="term" value="P:regulation of protein localization"/>
    <property type="evidence" value="ECO:0007669"/>
    <property type="project" value="EnsemblFungi"/>
</dbReference>
<evidence type="ECO:0000259" key="9">
    <source>
        <dbReference type="Pfam" id="PF10241"/>
    </source>
</evidence>
<feature type="region of interest" description="Disordered" evidence="8">
    <location>
        <begin position="200"/>
        <end position="219"/>
    </location>
</feature>
<evidence type="ECO:0000256" key="5">
    <source>
        <dbReference type="ARBA" id="ARBA00022448"/>
    </source>
</evidence>
<organism evidence="10 11">
    <name type="scientific">Kazachstania africana (strain ATCC 22294 / BCRC 22015 / CBS 2517 / CECT 1963 / NBRC 1671 / NRRL Y-8276)</name>
    <name type="common">Yeast</name>
    <name type="synonym">Kluyveromyces africanus</name>
    <dbReference type="NCBI Taxonomy" id="1071382"/>
    <lineage>
        <taxon>Eukaryota</taxon>
        <taxon>Fungi</taxon>
        <taxon>Dikarya</taxon>
        <taxon>Ascomycota</taxon>
        <taxon>Saccharomycotina</taxon>
        <taxon>Saccharomycetes</taxon>
        <taxon>Saccharomycetales</taxon>
        <taxon>Saccharomycetaceae</taxon>
        <taxon>Kazachstania</taxon>
    </lineage>
</organism>
<dbReference type="RefSeq" id="XP_003956349.1">
    <property type="nucleotide sequence ID" value="XM_003956300.1"/>
</dbReference>
<evidence type="ECO:0000313" key="11">
    <source>
        <dbReference type="Proteomes" id="UP000005220"/>
    </source>
</evidence>
<dbReference type="EMBL" id="HE650823">
    <property type="protein sequence ID" value="CCF57214.1"/>
    <property type="molecule type" value="Genomic_DNA"/>
</dbReference>
<dbReference type="GeneID" id="13885133"/>
<evidence type="ECO:0000256" key="2">
    <source>
        <dbReference type="ARBA" id="ARBA00004177"/>
    </source>
</evidence>
<evidence type="ECO:0000256" key="1">
    <source>
        <dbReference type="ARBA" id="ARBA00002069"/>
    </source>
</evidence>
<evidence type="ECO:0000256" key="3">
    <source>
        <dbReference type="ARBA" id="ARBA00005913"/>
    </source>
</evidence>
<feature type="compositionally biased region" description="Polar residues" evidence="8">
    <location>
        <begin position="62"/>
        <end position="72"/>
    </location>
</feature>
<dbReference type="Pfam" id="PF10241">
    <property type="entry name" value="KxDL"/>
    <property type="match status" value="1"/>
</dbReference>
<keyword evidence="6" id="KW-0967">Endosome</keyword>
<keyword evidence="5" id="KW-0813">Transport</keyword>
<dbReference type="GO" id="GO:0007032">
    <property type="term" value="P:endosome organization"/>
    <property type="evidence" value="ECO:0007669"/>
    <property type="project" value="EnsemblFungi"/>
</dbReference>
<feature type="compositionally biased region" description="Polar residues" evidence="8">
    <location>
        <begin position="39"/>
        <end position="52"/>
    </location>
</feature>
<dbReference type="InParanoid" id="H2AS64"/>
<keyword evidence="11" id="KW-1185">Reference proteome</keyword>
<feature type="domain" description="KxDL" evidence="9">
    <location>
        <begin position="106"/>
        <end position="191"/>
    </location>
</feature>
<comment type="subcellular location">
    <subcellularLocation>
        <location evidence="2">Endosome</location>
    </subcellularLocation>
</comment>
<dbReference type="GO" id="GO:0031083">
    <property type="term" value="C:BLOC-1 complex"/>
    <property type="evidence" value="ECO:0007669"/>
    <property type="project" value="EnsemblFungi"/>
</dbReference>
<evidence type="ECO:0000256" key="7">
    <source>
        <dbReference type="ARBA" id="ARBA00029808"/>
    </source>
</evidence>
<feature type="compositionally biased region" description="Basic and acidic residues" evidence="8">
    <location>
        <begin position="1"/>
        <end position="12"/>
    </location>
</feature>
<comment type="function">
    <text evidence="1">Component of the biogenesis of lysosome-related organelles complex-1 (BLOC-1) involved in endosomal cargo sorting.</text>
</comment>
<dbReference type="HOGENOM" id="CLU_099155_0_0_1"/>
<evidence type="ECO:0000256" key="6">
    <source>
        <dbReference type="ARBA" id="ARBA00022753"/>
    </source>
</evidence>
<accession>H2AS64</accession>
<evidence type="ECO:0000313" key="10">
    <source>
        <dbReference type="EMBL" id="CCF57214.1"/>
    </source>
</evidence>
<dbReference type="AlphaFoldDB" id="H2AS64"/>
<dbReference type="GO" id="GO:0005768">
    <property type="term" value="C:endosome"/>
    <property type="evidence" value="ECO:0007669"/>
    <property type="project" value="UniProtKB-SubCell"/>
</dbReference>
<evidence type="ECO:0000256" key="4">
    <source>
        <dbReference type="ARBA" id="ARBA00016207"/>
    </source>
</evidence>
<protein>
    <recommendedName>
        <fullName evidence="4">Biogenesis of lysosome-related organelles complex 1 subunit KXD1</fullName>
    </recommendedName>
    <alternativeName>
        <fullName evidence="7">KxDL homolog</fullName>
    </alternativeName>
</protein>
<name>H2AS64_KAZAF</name>
<dbReference type="PANTHER" id="PTHR37787">
    <property type="entry name" value="BIOGENESIS OF LYSOSOME-RELATED ORGANELLES COMPLEX 1 SUBUNIT KXD1"/>
    <property type="match status" value="1"/>
</dbReference>
<evidence type="ECO:0000256" key="8">
    <source>
        <dbReference type="SAM" id="MobiDB-lite"/>
    </source>
</evidence>
<gene>
    <name evidence="10" type="primary">KAFR0C02210</name>
    <name evidence="10" type="ORF">KAFR_0C02210</name>
</gene>
<proteinExistence type="inferred from homology"/>
<dbReference type="FunCoup" id="H2AS64">
    <property type="interactions" value="111"/>
</dbReference>
<dbReference type="eggNOG" id="ENOG502S1H5">
    <property type="taxonomic scope" value="Eukaryota"/>
</dbReference>
<dbReference type="Proteomes" id="UP000005220">
    <property type="component" value="Chromosome 3"/>
</dbReference>
<dbReference type="KEGG" id="kaf:KAFR_0C02210"/>
<dbReference type="STRING" id="1071382.H2AS64"/>
<dbReference type="PANTHER" id="PTHR37787:SF1">
    <property type="entry name" value="BIOGENESIS OF LYSOSOME-RELATED ORGANELLES COMPLEX 1 SUBUNIT KXD1"/>
    <property type="match status" value="1"/>
</dbReference>
<dbReference type="OrthoDB" id="4089816at2759"/>
<sequence length="219" mass="24479">MSNGTRDDHNEGVTEFNVGRTQTPSIDSQAYAIPITDEFMSQLSDSHTSSSEEANESDEVSPRSSGNSSTNDEFLDEIVPETTNTLFMDTQDPGAMIDVPKYIYDSLTQALESVNFSESVALQTKLSAVINSKSLELKQLIDEANEKLSHLRVRYQRGIATSQNIKANLNYSKEKIKKINSLLSVDFPIEFNQARDKILERQLDDEEEGDDRDNGSNKT</sequence>
<feature type="compositionally biased region" description="Polar residues" evidence="8">
    <location>
        <begin position="19"/>
        <end position="28"/>
    </location>
</feature>
<dbReference type="InterPro" id="IPR051390">
    <property type="entry name" value="BLOC-1_subunit_KXD1"/>
</dbReference>
<feature type="region of interest" description="Disordered" evidence="8">
    <location>
        <begin position="1"/>
        <end position="74"/>
    </location>
</feature>